<keyword evidence="3" id="KW-0055">Arginine biosynthesis</keyword>
<evidence type="ECO:0000256" key="3">
    <source>
        <dbReference type="ARBA" id="ARBA00022571"/>
    </source>
</evidence>
<gene>
    <name evidence="14" type="ORF">S01H1_72886</name>
</gene>
<feature type="non-terminal residue" evidence="14">
    <location>
        <position position="1"/>
    </location>
</feature>
<evidence type="ECO:0000256" key="8">
    <source>
        <dbReference type="ARBA" id="ARBA00022741"/>
    </source>
</evidence>
<dbReference type="GO" id="GO:0005737">
    <property type="term" value="C:cytoplasm"/>
    <property type="evidence" value="ECO:0007669"/>
    <property type="project" value="TreeGrafter"/>
</dbReference>
<comment type="catalytic activity">
    <reaction evidence="12">
        <text>hydrogencarbonate + L-glutamine + 2 ATP + H2O = carbamoyl phosphate + L-glutamate + 2 ADP + phosphate + 2 H(+)</text>
        <dbReference type="Rhea" id="RHEA:18633"/>
        <dbReference type="ChEBI" id="CHEBI:15377"/>
        <dbReference type="ChEBI" id="CHEBI:15378"/>
        <dbReference type="ChEBI" id="CHEBI:17544"/>
        <dbReference type="ChEBI" id="CHEBI:29985"/>
        <dbReference type="ChEBI" id="CHEBI:30616"/>
        <dbReference type="ChEBI" id="CHEBI:43474"/>
        <dbReference type="ChEBI" id="CHEBI:58228"/>
        <dbReference type="ChEBI" id="CHEBI:58359"/>
        <dbReference type="ChEBI" id="CHEBI:456216"/>
        <dbReference type="EC" id="6.3.5.5"/>
    </reaction>
</comment>
<proteinExistence type="inferred from homology"/>
<dbReference type="AlphaFoldDB" id="X0YQ69"/>
<comment type="pathway">
    <text evidence="1">Amino-acid biosynthesis; L-arginine biosynthesis; carbamoyl phosphate from bicarbonate: step 1/1.</text>
</comment>
<organism evidence="14">
    <name type="scientific">marine sediment metagenome</name>
    <dbReference type="NCBI Taxonomy" id="412755"/>
    <lineage>
        <taxon>unclassified sequences</taxon>
        <taxon>metagenomes</taxon>
        <taxon>ecological metagenomes</taxon>
    </lineage>
</organism>
<keyword evidence="10" id="KW-0464">Manganese</keyword>
<keyword evidence="6" id="KW-0479">Metal-binding</keyword>
<evidence type="ECO:0000256" key="9">
    <source>
        <dbReference type="ARBA" id="ARBA00022840"/>
    </source>
</evidence>
<feature type="domain" description="ATP-grasp" evidence="13">
    <location>
        <begin position="1"/>
        <end position="173"/>
    </location>
</feature>
<dbReference type="EMBL" id="BARS01048659">
    <property type="protein sequence ID" value="GAG38871.1"/>
    <property type="molecule type" value="Genomic_DNA"/>
</dbReference>
<evidence type="ECO:0000256" key="1">
    <source>
        <dbReference type="ARBA" id="ARBA00005077"/>
    </source>
</evidence>
<comment type="similarity">
    <text evidence="2">Belongs to the CarB family.</text>
</comment>
<dbReference type="GO" id="GO:0005524">
    <property type="term" value="F:ATP binding"/>
    <property type="evidence" value="ECO:0007669"/>
    <property type="project" value="UniProtKB-KW"/>
</dbReference>
<dbReference type="GO" id="GO:0006541">
    <property type="term" value="P:glutamine metabolic process"/>
    <property type="evidence" value="ECO:0007669"/>
    <property type="project" value="TreeGrafter"/>
</dbReference>
<evidence type="ECO:0000256" key="2">
    <source>
        <dbReference type="ARBA" id="ARBA00009799"/>
    </source>
</evidence>
<keyword evidence="5" id="KW-0028">Amino-acid biosynthesis</keyword>
<evidence type="ECO:0000256" key="5">
    <source>
        <dbReference type="ARBA" id="ARBA00022605"/>
    </source>
</evidence>
<feature type="non-terminal residue" evidence="14">
    <location>
        <position position="242"/>
    </location>
</feature>
<dbReference type="Gene3D" id="3.30.470.20">
    <property type="entry name" value="ATP-grasp fold, B domain"/>
    <property type="match status" value="1"/>
</dbReference>
<keyword evidence="9" id="KW-0067">ATP-binding</keyword>
<dbReference type="GO" id="GO:0006526">
    <property type="term" value="P:L-arginine biosynthetic process"/>
    <property type="evidence" value="ECO:0007669"/>
    <property type="project" value="UniProtKB-KW"/>
</dbReference>
<dbReference type="PROSITE" id="PS50975">
    <property type="entry name" value="ATP_GRASP"/>
    <property type="match status" value="1"/>
</dbReference>
<dbReference type="GO" id="GO:0046872">
    <property type="term" value="F:metal ion binding"/>
    <property type="evidence" value="ECO:0007669"/>
    <property type="project" value="UniProtKB-KW"/>
</dbReference>
<evidence type="ECO:0000256" key="7">
    <source>
        <dbReference type="ARBA" id="ARBA00022737"/>
    </source>
</evidence>
<name>X0YQ69_9ZZZZ</name>
<reference evidence="14" key="1">
    <citation type="journal article" date="2014" name="Front. Microbiol.">
        <title>High frequency of phylogenetically diverse reductive dehalogenase-homologous genes in deep subseafloor sedimentary metagenomes.</title>
        <authorList>
            <person name="Kawai M."/>
            <person name="Futagami T."/>
            <person name="Toyoda A."/>
            <person name="Takaki Y."/>
            <person name="Nishi S."/>
            <person name="Hori S."/>
            <person name="Arai W."/>
            <person name="Tsubouchi T."/>
            <person name="Morono Y."/>
            <person name="Uchiyama I."/>
            <person name="Ito T."/>
            <person name="Fujiyama A."/>
            <person name="Inagaki F."/>
            <person name="Takami H."/>
        </authorList>
    </citation>
    <scope>NUCLEOTIDE SEQUENCE</scope>
    <source>
        <strain evidence="14">Expedition CK06-06</strain>
    </source>
</reference>
<dbReference type="PROSITE" id="PS00867">
    <property type="entry name" value="CPSASE_2"/>
    <property type="match status" value="1"/>
</dbReference>
<evidence type="ECO:0000256" key="11">
    <source>
        <dbReference type="ARBA" id="ARBA00047359"/>
    </source>
</evidence>
<dbReference type="PANTHER" id="PTHR11405:SF53">
    <property type="entry name" value="CARBAMOYL-PHOSPHATE SYNTHASE [AMMONIA], MITOCHONDRIAL"/>
    <property type="match status" value="1"/>
</dbReference>
<evidence type="ECO:0000259" key="13">
    <source>
        <dbReference type="PROSITE" id="PS50975"/>
    </source>
</evidence>
<dbReference type="GO" id="GO:0004088">
    <property type="term" value="F:carbamoyl-phosphate synthase (glutamine-hydrolyzing) activity"/>
    <property type="evidence" value="ECO:0007669"/>
    <property type="project" value="UniProtKB-EC"/>
</dbReference>
<dbReference type="PANTHER" id="PTHR11405">
    <property type="entry name" value="CARBAMOYLTRANSFERASE FAMILY MEMBER"/>
    <property type="match status" value="1"/>
</dbReference>
<dbReference type="FunFam" id="3.30.470.20:FF:000026">
    <property type="entry name" value="Carbamoyl-phosphate synthase large chain"/>
    <property type="match status" value="1"/>
</dbReference>
<comment type="caution">
    <text evidence="14">The sequence shown here is derived from an EMBL/GenBank/DDBJ whole genome shotgun (WGS) entry which is preliminary data.</text>
</comment>
<comment type="catalytic activity">
    <reaction evidence="11">
        <text>hydrogencarbonate + NH4(+) + 2 ATP = carbamoyl phosphate + 2 ADP + phosphate + 2 H(+)</text>
        <dbReference type="Rhea" id="RHEA:18029"/>
        <dbReference type="ChEBI" id="CHEBI:15378"/>
        <dbReference type="ChEBI" id="CHEBI:17544"/>
        <dbReference type="ChEBI" id="CHEBI:28938"/>
        <dbReference type="ChEBI" id="CHEBI:30616"/>
        <dbReference type="ChEBI" id="CHEBI:43474"/>
        <dbReference type="ChEBI" id="CHEBI:58228"/>
        <dbReference type="ChEBI" id="CHEBI:456216"/>
        <dbReference type="EC" id="6.3.4.16"/>
    </reaction>
</comment>
<dbReference type="Pfam" id="PF02786">
    <property type="entry name" value="CPSase_L_D2"/>
    <property type="match status" value="1"/>
</dbReference>
<evidence type="ECO:0000256" key="12">
    <source>
        <dbReference type="ARBA" id="ARBA00048816"/>
    </source>
</evidence>
<evidence type="ECO:0000313" key="14">
    <source>
        <dbReference type="EMBL" id="GAG38871.1"/>
    </source>
</evidence>
<dbReference type="SUPFAM" id="SSF56059">
    <property type="entry name" value="Glutathione synthetase ATP-binding domain-like"/>
    <property type="match status" value="1"/>
</dbReference>
<dbReference type="InterPro" id="IPR005483">
    <property type="entry name" value="CPSase_dom"/>
</dbReference>
<dbReference type="GO" id="GO:0004087">
    <property type="term" value="F:carbamoyl-phosphate synthase (ammonia) activity"/>
    <property type="evidence" value="ECO:0007669"/>
    <property type="project" value="UniProtKB-EC"/>
</dbReference>
<accession>X0YQ69</accession>
<dbReference type="PRINTS" id="PR00098">
    <property type="entry name" value="CPSASE"/>
</dbReference>
<dbReference type="InterPro" id="IPR005479">
    <property type="entry name" value="CPAse_ATP-bd"/>
</dbReference>
<keyword evidence="8" id="KW-0547">Nucleotide-binding</keyword>
<evidence type="ECO:0000256" key="6">
    <source>
        <dbReference type="ARBA" id="ARBA00022723"/>
    </source>
</evidence>
<dbReference type="InterPro" id="IPR011761">
    <property type="entry name" value="ATP-grasp"/>
</dbReference>
<dbReference type="Gene3D" id="3.30.1490.20">
    <property type="entry name" value="ATP-grasp fold, A domain"/>
    <property type="match status" value="1"/>
</dbReference>
<keyword evidence="7" id="KW-0677">Repeat</keyword>
<evidence type="ECO:0000256" key="4">
    <source>
        <dbReference type="ARBA" id="ARBA00022598"/>
    </source>
</evidence>
<sequence length="242" mass="26256">LVRPSYVLGGRAMEIVQNTSELIRYVTEAVAIGEGKPILIDKYLEGKEAEVDAVCDGESTLIPGVMEHIERAGVHSGDSMAVYPALGLTPDEVDTMVDYTQRIGVALKVQGLMNVQYVIMRTNAATGGQPEEREGRASTVYVLEVNPRASRTIPFISKVTGVPMVRLAIQVMLGKTLQELDYEPGLWPRQKLVAVKAPVFSMSKLIGVDTYLGPEMKSTGEVMGVDYTFEAALAKALHASDL</sequence>
<keyword evidence="4" id="KW-0436">Ligase</keyword>
<protein>
    <recommendedName>
        <fullName evidence="13">ATP-grasp domain-containing protein</fullName>
    </recommendedName>
</protein>
<evidence type="ECO:0000256" key="10">
    <source>
        <dbReference type="ARBA" id="ARBA00023211"/>
    </source>
</evidence>
<dbReference type="InterPro" id="IPR013815">
    <property type="entry name" value="ATP_grasp_subdomain_1"/>
</dbReference>